<feature type="region of interest" description="Disordered" evidence="1">
    <location>
        <begin position="1"/>
        <end position="32"/>
    </location>
</feature>
<dbReference type="AlphaFoldDB" id="A0AA38X300"/>
<sequence length="392" mass="42612">MATKRSITDKAAASTPLRKLPKSEAPPTRLREHVTRIPSPTRDCQMSPGIPQHKLHGLRKAVSHSELKTVNPIFSAITLPPSCPPGTNQQNFVHVLTLIAAGHHVASVLEEHLPCVTEAQLICHLAGFGAKSWGATEEVIAAEKDHLTPDDNIISPSAPFGDSAADGTKKGKGPTPNVHLMYLEAVESIKLPTRPAEMKEKEHSASSNHLASAETRRNQPPTDDLPPTMALDKAPEEGEFTTISSKRPGSASRHTRNSASKASISTNGSRFSALEVDGEKSGDDIESEVPLTGPIEARHEKAYTGKRRKRKNNKKKMKSGAPTDHSNSQVVRVASGVSALELTVIDEPEVAITVIDPEDEEVYRSLQLLLQIELIVFILWVMVAFPVRRLLF</sequence>
<feature type="compositionally biased region" description="Basic residues" evidence="1">
    <location>
        <begin position="304"/>
        <end position="318"/>
    </location>
</feature>
<feature type="compositionally biased region" description="Polar residues" evidence="1">
    <location>
        <begin position="257"/>
        <end position="270"/>
    </location>
</feature>
<proteinExistence type="predicted"/>
<keyword evidence="2" id="KW-0812">Transmembrane</keyword>
<dbReference type="EMBL" id="JAPDRK010000015">
    <property type="protein sequence ID" value="KAJ9605844.1"/>
    <property type="molecule type" value="Genomic_DNA"/>
</dbReference>
<dbReference type="Proteomes" id="UP001172673">
    <property type="component" value="Unassembled WGS sequence"/>
</dbReference>
<protein>
    <submittedName>
        <fullName evidence="3">Uncharacterized protein</fullName>
    </submittedName>
</protein>
<evidence type="ECO:0000313" key="4">
    <source>
        <dbReference type="Proteomes" id="UP001172673"/>
    </source>
</evidence>
<comment type="caution">
    <text evidence="3">The sequence shown here is derived from an EMBL/GenBank/DDBJ whole genome shotgun (WGS) entry which is preliminary data.</text>
</comment>
<organism evidence="3 4">
    <name type="scientific">Cladophialophora chaetospira</name>
    <dbReference type="NCBI Taxonomy" id="386627"/>
    <lineage>
        <taxon>Eukaryota</taxon>
        <taxon>Fungi</taxon>
        <taxon>Dikarya</taxon>
        <taxon>Ascomycota</taxon>
        <taxon>Pezizomycotina</taxon>
        <taxon>Eurotiomycetes</taxon>
        <taxon>Chaetothyriomycetidae</taxon>
        <taxon>Chaetothyriales</taxon>
        <taxon>Herpotrichiellaceae</taxon>
        <taxon>Cladophialophora</taxon>
    </lineage>
</organism>
<accession>A0AA38X300</accession>
<feature type="transmembrane region" description="Helical" evidence="2">
    <location>
        <begin position="368"/>
        <end position="387"/>
    </location>
</feature>
<keyword evidence="4" id="KW-1185">Reference proteome</keyword>
<gene>
    <name evidence="3" type="ORF">H2200_009693</name>
</gene>
<reference evidence="3" key="1">
    <citation type="submission" date="2022-10" db="EMBL/GenBank/DDBJ databases">
        <title>Culturing micro-colonial fungi from biological soil crusts in the Mojave desert and describing Neophaeococcomyces mojavensis, and introducing the new genera and species Taxawa tesnikishii.</title>
        <authorList>
            <person name="Kurbessoian T."/>
            <person name="Stajich J.E."/>
        </authorList>
    </citation>
    <scope>NUCLEOTIDE SEQUENCE</scope>
    <source>
        <strain evidence="3">TK_41</strain>
    </source>
</reference>
<evidence type="ECO:0000256" key="2">
    <source>
        <dbReference type="SAM" id="Phobius"/>
    </source>
</evidence>
<feature type="region of interest" description="Disordered" evidence="1">
    <location>
        <begin position="195"/>
        <end position="328"/>
    </location>
</feature>
<evidence type="ECO:0000313" key="3">
    <source>
        <dbReference type="EMBL" id="KAJ9605844.1"/>
    </source>
</evidence>
<keyword evidence="2" id="KW-1133">Transmembrane helix</keyword>
<feature type="region of interest" description="Disordered" evidence="1">
    <location>
        <begin position="150"/>
        <end position="176"/>
    </location>
</feature>
<name>A0AA38X300_9EURO</name>
<keyword evidence="2" id="KW-0472">Membrane</keyword>
<evidence type="ECO:0000256" key="1">
    <source>
        <dbReference type="SAM" id="MobiDB-lite"/>
    </source>
</evidence>